<comment type="cofactor">
    <cofactor evidence="1 8">
        <name>Mg(2+)</name>
        <dbReference type="ChEBI" id="CHEBI:18420"/>
    </cofactor>
</comment>
<keyword evidence="3 8" id="KW-0540">Nuclease</keyword>
<dbReference type="HAMAP" id="MF_00265">
    <property type="entry name" value="VapC_Nob1"/>
    <property type="match status" value="1"/>
</dbReference>
<gene>
    <name evidence="8" type="primary">vapC</name>
    <name evidence="10" type="ORF">ABRZ09_08695</name>
</gene>
<dbReference type="RefSeq" id="WP_368646575.1">
    <property type="nucleotide sequence ID" value="NZ_CP158255.1"/>
</dbReference>
<protein>
    <recommendedName>
        <fullName evidence="8">Ribonuclease VapC</fullName>
        <shortName evidence="8">RNase VapC</shortName>
        <ecNumber evidence="8">3.1.-.-</ecNumber>
    </recommendedName>
    <alternativeName>
        <fullName evidence="8">Toxin VapC</fullName>
    </alternativeName>
</protein>
<dbReference type="InterPro" id="IPR022907">
    <property type="entry name" value="VapC_family"/>
</dbReference>
<dbReference type="AlphaFoldDB" id="A0AB39D5L9"/>
<dbReference type="GO" id="GO:0090729">
    <property type="term" value="F:toxin activity"/>
    <property type="evidence" value="ECO:0007669"/>
    <property type="project" value="UniProtKB-KW"/>
</dbReference>
<feature type="binding site" evidence="8">
    <location>
        <position position="7"/>
    </location>
    <ligand>
        <name>Mg(2+)</name>
        <dbReference type="ChEBI" id="CHEBI:18420"/>
    </ligand>
</feature>
<accession>A0AB39D5L9</accession>
<dbReference type="GO" id="GO:0016787">
    <property type="term" value="F:hydrolase activity"/>
    <property type="evidence" value="ECO:0007669"/>
    <property type="project" value="UniProtKB-KW"/>
</dbReference>
<keyword evidence="8" id="KW-0800">Toxin</keyword>
<feature type="domain" description="PIN" evidence="9">
    <location>
        <begin position="5"/>
        <end position="106"/>
    </location>
</feature>
<organism evidence="10">
    <name type="scientific">Castellaniella ginsengisoli</name>
    <dbReference type="NCBI Taxonomy" id="546114"/>
    <lineage>
        <taxon>Bacteria</taxon>
        <taxon>Pseudomonadati</taxon>
        <taxon>Pseudomonadota</taxon>
        <taxon>Betaproteobacteria</taxon>
        <taxon>Burkholderiales</taxon>
        <taxon>Alcaligenaceae</taxon>
        <taxon>Castellaniella</taxon>
    </lineage>
</organism>
<dbReference type="InterPro" id="IPR029060">
    <property type="entry name" value="PIN-like_dom_sf"/>
</dbReference>
<evidence type="ECO:0000256" key="3">
    <source>
        <dbReference type="ARBA" id="ARBA00022722"/>
    </source>
</evidence>
<dbReference type="EMBL" id="CP158255">
    <property type="protein sequence ID" value="XDJ49334.1"/>
    <property type="molecule type" value="Genomic_DNA"/>
</dbReference>
<evidence type="ECO:0000259" key="9">
    <source>
        <dbReference type="Pfam" id="PF01850"/>
    </source>
</evidence>
<evidence type="ECO:0000313" key="10">
    <source>
        <dbReference type="EMBL" id="XDJ49334.1"/>
    </source>
</evidence>
<comment type="function">
    <text evidence="8">Toxic component of a toxin-antitoxin (TA) system. An RNase.</text>
</comment>
<evidence type="ECO:0000256" key="1">
    <source>
        <dbReference type="ARBA" id="ARBA00001946"/>
    </source>
</evidence>
<dbReference type="Pfam" id="PF01850">
    <property type="entry name" value="PIN"/>
    <property type="match status" value="1"/>
</dbReference>
<proteinExistence type="inferred from homology"/>
<keyword evidence="2 8" id="KW-1277">Toxin-antitoxin system</keyword>
<dbReference type="PANTHER" id="PTHR33653">
    <property type="entry name" value="RIBONUCLEASE VAPC2"/>
    <property type="match status" value="1"/>
</dbReference>
<keyword evidence="6 8" id="KW-0460">Magnesium</keyword>
<dbReference type="Gene3D" id="3.40.50.1010">
    <property type="entry name" value="5'-nuclease"/>
    <property type="match status" value="1"/>
</dbReference>
<evidence type="ECO:0000256" key="5">
    <source>
        <dbReference type="ARBA" id="ARBA00022801"/>
    </source>
</evidence>
<dbReference type="EC" id="3.1.-.-" evidence="8"/>
<feature type="binding site" evidence="8">
    <location>
        <position position="86"/>
    </location>
    <ligand>
        <name>Mg(2+)</name>
        <dbReference type="ChEBI" id="CHEBI:18420"/>
    </ligand>
</feature>
<dbReference type="SUPFAM" id="SSF88723">
    <property type="entry name" value="PIN domain-like"/>
    <property type="match status" value="1"/>
</dbReference>
<evidence type="ECO:0000256" key="6">
    <source>
        <dbReference type="ARBA" id="ARBA00022842"/>
    </source>
</evidence>
<comment type="similarity">
    <text evidence="7 8">Belongs to the PINc/VapC protein family.</text>
</comment>
<evidence type="ECO:0000256" key="4">
    <source>
        <dbReference type="ARBA" id="ARBA00022723"/>
    </source>
</evidence>
<dbReference type="InterPro" id="IPR002716">
    <property type="entry name" value="PIN_dom"/>
</dbReference>
<evidence type="ECO:0000256" key="7">
    <source>
        <dbReference type="ARBA" id="ARBA00038093"/>
    </source>
</evidence>
<keyword evidence="5 8" id="KW-0378">Hydrolase</keyword>
<dbReference type="GO" id="GO:0000287">
    <property type="term" value="F:magnesium ion binding"/>
    <property type="evidence" value="ECO:0007669"/>
    <property type="project" value="UniProtKB-UniRule"/>
</dbReference>
<keyword evidence="4 8" id="KW-0479">Metal-binding</keyword>
<reference evidence="10" key="1">
    <citation type="submission" date="2024-05" db="EMBL/GenBank/DDBJ databases">
        <authorList>
            <person name="Luo Y.-C."/>
            <person name="Nicholds J."/>
            <person name="Mortimer T."/>
            <person name="Maboni G."/>
        </authorList>
    </citation>
    <scope>NUCLEOTIDE SEQUENCE</scope>
    <source>
        <strain evidence="10">151108</strain>
    </source>
</reference>
<dbReference type="InterPro" id="IPR050556">
    <property type="entry name" value="Type_II_TA_system_RNase"/>
</dbReference>
<sequence>MVRALIDTNVLIDFLSGHEKAHTELDRHARPAISIITWMEVLVGAVPHEESAIRRWLDSFERIGVDDQVAGRAVVIRRERRIRLPDAIIWASAQVHGMLLVSRNHRDFPVDAPDVRVPY</sequence>
<evidence type="ECO:0000256" key="8">
    <source>
        <dbReference type="HAMAP-Rule" id="MF_00265"/>
    </source>
</evidence>
<dbReference type="GO" id="GO:0004540">
    <property type="term" value="F:RNA nuclease activity"/>
    <property type="evidence" value="ECO:0007669"/>
    <property type="project" value="InterPro"/>
</dbReference>
<dbReference type="PANTHER" id="PTHR33653:SF1">
    <property type="entry name" value="RIBONUCLEASE VAPC2"/>
    <property type="match status" value="1"/>
</dbReference>
<dbReference type="CDD" id="cd18737">
    <property type="entry name" value="PIN_VapC4-5_FitB-like"/>
    <property type="match status" value="1"/>
</dbReference>
<evidence type="ECO:0000256" key="2">
    <source>
        <dbReference type="ARBA" id="ARBA00022649"/>
    </source>
</evidence>
<name>A0AB39D5L9_9BURK</name>